<dbReference type="STRING" id="649333.SAMN04487989_1011213"/>
<feature type="chain" id="PRO_5011476306" description="TonB-dependent receptor plug domain-containing protein" evidence="1">
    <location>
        <begin position="21"/>
        <end position="783"/>
    </location>
</feature>
<dbReference type="RefSeq" id="WP_092206699.1">
    <property type="nucleotide sequence ID" value="NZ_FOVN01000001.1"/>
</dbReference>
<keyword evidence="3" id="KW-1185">Reference proteome</keyword>
<evidence type="ECO:0008006" key="4">
    <source>
        <dbReference type="Google" id="ProtNLM"/>
    </source>
</evidence>
<evidence type="ECO:0000313" key="2">
    <source>
        <dbReference type="EMBL" id="SFN55621.1"/>
    </source>
</evidence>
<proteinExistence type="predicted"/>
<gene>
    <name evidence="2" type="ORF">SAMN04487989_1011213</name>
</gene>
<evidence type="ECO:0000256" key="1">
    <source>
        <dbReference type="SAM" id="SignalP"/>
    </source>
</evidence>
<organism evidence="2 3">
    <name type="scientific">Bizionia echini</name>
    <dbReference type="NCBI Taxonomy" id="649333"/>
    <lineage>
        <taxon>Bacteria</taxon>
        <taxon>Pseudomonadati</taxon>
        <taxon>Bacteroidota</taxon>
        <taxon>Flavobacteriia</taxon>
        <taxon>Flavobacteriales</taxon>
        <taxon>Flavobacteriaceae</taxon>
        <taxon>Bizionia</taxon>
    </lineage>
</organism>
<name>A0A1I4ZZH1_9FLAO</name>
<keyword evidence="1" id="KW-0732">Signal</keyword>
<reference evidence="3" key="1">
    <citation type="submission" date="2016-10" db="EMBL/GenBank/DDBJ databases">
        <authorList>
            <person name="Varghese N."/>
            <person name="Submissions S."/>
        </authorList>
    </citation>
    <scope>NUCLEOTIDE SEQUENCE [LARGE SCALE GENOMIC DNA]</scope>
    <source>
        <strain evidence="3">DSM 23925</strain>
    </source>
</reference>
<dbReference type="OrthoDB" id="679547at2"/>
<dbReference type="Gene3D" id="2.60.40.1930">
    <property type="match status" value="1"/>
</dbReference>
<accession>A0A1I4ZZH1</accession>
<dbReference type="Proteomes" id="UP000198705">
    <property type="component" value="Unassembled WGS sequence"/>
</dbReference>
<evidence type="ECO:0000313" key="3">
    <source>
        <dbReference type="Proteomes" id="UP000198705"/>
    </source>
</evidence>
<dbReference type="EMBL" id="FOVN01000001">
    <property type="protein sequence ID" value="SFN55621.1"/>
    <property type="molecule type" value="Genomic_DNA"/>
</dbReference>
<sequence>MIKKIFTLYLFVLCSAYGIAQNPEFNFVENKYLDYFKMQPEVIYTQTNKSKYLRLEELWFKSYIYNPQTQKPYLTTSNIYASIYDSDGILIEKKMYYAENGITHGNFNLKENYAPGIYFLKVSTNWMKNFNDPHHSLQQFEIIGTESESEKTADSEQKYDFQLLPEGGHILQNSKNSIGFKGTDINGNPLIVTLGKVINEKGDIISTFKSNEFGIGKFSIFIAENDTYHVEATLENGTVIKKPLPDAEIIGLTISVNTLNQNTLFVSIKTNNKTLPYLLNKPHYLLIHRDGLLKKINLEFKPNTLDYTIAIPKTDLYDGVNILTIFNDKNQALLERIIFNRTENLIHEVSFLGKKTSYDSTQIRLVSDKKNNLKKYMSVSVLPAGSESYDTNNTITSSFLLQPYVKGKIDNPHSYFKDNNRKTNYNLDLLLLTQGWSRYEWNNIFFSPQIAKYNFESGFQIQGKINEPNAEDYKEIVLFSANNELMLSTEVKDSYFTFDHLSLMDSSVVSISAKNKRGKLTTPKVYYNVYPTFIKDSLNTENLINKAVNIISNTDSFIYDDSITELDTVMLKIKKESRQEKFMINGGVNNRSVDLKTVYSFSTRILDVIRSNGFDVIESGVSINILSRRSSNLQGRLNPNVYLDGILVSDQLELIQYLTVADVEKLFVAKTGYGMDGAGGTINIFSKDGSRSKSNPKGKFSSNTIKIGYSMPKSYYAPMYNTAKRIAFSKFGVLNWIPNITPNKNGEYIFNIPNYFYEDVLLYIEGMCEDGSLISKVETLRLQ</sequence>
<dbReference type="AlphaFoldDB" id="A0A1I4ZZH1"/>
<feature type="signal peptide" evidence="1">
    <location>
        <begin position="1"/>
        <end position="20"/>
    </location>
</feature>
<protein>
    <recommendedName>
        <fullName evidence="4">TonB-dependent receptor plug domain-containing protein</fullName>
    </recommendedName>
</protein>